<protein>
    <submittedName>
        <fullName evidence="2 3">Uncharacterized protein</fullName>
    </submittedName>
</protein>
<evidence type="ECO:0000313" key="2">
    <source>
        <dbReference type="EMBL" id="KFB49068.1"/>
    </source>
</evidence>
<dbReference type="AlphaFoldDB" id="A0A084WFS4"/>
<dbReference type="EMBL" id="KE525342">
    <property type="protein sequence ID" value="KFB49068.1"/>
    <property type="molecule type" value="Genomic_DNA"/>
</dbReference>
<evidence type="ECO:0000256" key="1">
    <source>
        <dbReference type="SAM" id="MobiDB-lite"/>
    </source>
</evidence>
<dbReference type="EnsemblMetazoa" id="ASIC017082-RA">
    <property type="protein sequence ID" value="ASIC017082-PA"/>
    <property type="gene ID" value="ASIC017082"/>
</dbReference>
<dbReference type="VEuPathDB" id="VectorBase:ASIC017082"/>
<keyword evidence="4" id="KW-1185">Reference proteome</keyword>
<evidence type="ECO:0000313" key="4">
    <source>
        <dbReference type="Proteomes" id="UP000030765"/>
    </source>
</evidence>
<name>A0A084WFS4_ANOSI</name>
<proteinExistence type="predicted"/>
<feature type="compositionally biased region" description="Basic residues" evidence="1">
    <location>
        <begin position="43"/>
        <end position="52"/>
    </location>
</feature>
<gene>
    <name evidence="2" type="ORF">ZHAS_00017082</name>
</gene>
<evidence type="ECO:0000313" key="3">
    <source>
        <dbReference type="EnsemblMetazoa" id="ASIC017082-PA"/>
    </source>
</evidence>
<organism evidence="2">
    <name type="scientific">Anopheles sinensis</name>
    <name type="common">Mosquito</name>
    <dbReference type="NCBI Taxonomy" id="74873"/>
    <lineage>
        <taxon>Eukaryota</taxon>
        <taxon>Metazoa</taxon>
        <taxon>Ecdysozoa</taxon>
        <taxon>Arthropoda</taxon>
        <taxon>Hexapoda</taxon>
        <taxon>Insecta</taxon>
        <taxon>Pterygota</taxon>
        <taxon>Neoptera</taxon>
        <taxon>Endopterygota</taxon>
        <taxon>Diptera</taxon>
        <taxon>Nematocera</taxon>
        <taxon>Culicoidea</taxon>
        <taxon>Culicidae</taxon>
        <taxon>Anophelinae</taxon>
        <taxon>Anopheles</taxon>
    </lineage>
</organism>
<dbReference type="EMBL" id="ATLV01023392">
    <property type="status" value="NOT_ANNOTATED_CDS"/>
    <property type="molecule type" value="Genomic_DNA"/>
</dbReference>
<dbReference type="Proteomes" id="UP000030765">
    <property type="component" value="Unassembled WGS sequence"/>
</dbReference>
<reference evidence="3" key="2">
    <citation type="submission" date="2020-05" db="UniProtKB">
        <authorList>
            <consortium name="EnsemblMetazoa"/>
        </authorList>
    </citation>
    <scope>IDENTIFICATION</scope>
</reference>
<sequence>MQNIKGSNEGARKSEGWKSDSLATNGPNRHTGAKPVHEMHPPSRTHRVTPAL</sequence>
<accession>A0A084WFS4</accession>
<feature type="region of interest" description="Disordered" evidence="1">
    <location>
        <begin position="1"/>
        <end position="52"/>
    </location>
</feature>
<reference evidence="2 4" key="1">
    <citation type="journal article" date="2014" name="BMC Genomics">
        <title>Genome sequence of Anopheles sinensis provides insight into genetics basis of mosquito competence for malaria parasites.</title>
        <authorList>
            <person name="Zhou D."/>
            <person name="Zhang D."/>
            <person name="Ding G."/>
            <person name="Shi L."/>
            <person name="Hou Q."/>
            <person name="Ye Y."/>
            <person name="Xu Y."/>
            <person name="Zhou H."/>
            <person name="Xiong C."/>
            <person name="Li S."/>
            <person name="Yu J."/>
            <person name="Hong S."/>
            <person name="Yu X."/>
            <person name="Zou P."/>
            <person name="Chen C."/>
            <person name="Chang X."/>
            <person name="Wang W."/>
            <person name="Lv Y."/>
            <person name="Sun Y."/>
            <person name="Ma L."/>
            <person name="Shen B."/>
            <person name="Zhu C."/>
        </authorList>
    </citation>
    <scope>NUCLEOTIDE SEQUENCE [LARGE SCALE GENOMIC DNA]</scope>
</reference>